<dbReference type="GO" id="GO:0003779">
    <property type="term" value="F:actin binding"/>
    <property type="evidence" value="ECO:0007669"/>
    <property type="project" value="UniProtKB-KW"/>
</dbReference>
<evidence type="ECO:0000313" key="6">
    <source>
        <dbReference type="EMBL" id="ELW47311.1"/>
    </source>
</evidence>
<feature type="compositionally biased region" description="Basic and acidic residues" evidence="5">
    <location>
        <begin position="16"/>
        <end position="41"/>
    </location>
</feature>
<evidence type="ECO:0000256" key="3">
    <source>
        <dbReference type="ARBA" id="ARBA00023179"/>
    </source>
</evidence>
<dbReference type="SUPFAM" id="SSF57997">
    <property type="entry name" value="Tropomyosin"/>
    <property type="match status" value="1"/>
</dbReference>
<dbReference type="InParanoid" id="L9J9U9"/>
<name>L9J9U9_TUPCH</name>
<reference evidence="7" key="2">
    <citation type="journal article" date="2013" name="Nat. Commun.">
        <title>Genome of the Chinese tree shrew.</title>
        <authorList>
            <person name="Fan Y."/>
            <person name="Huang Z.Y."/>
            <person name="Cao C.C."/>
            <person name="Chen C.S."/>
            <person name="Chen Y.X."/>
            <person name="Fan D.D."/>
            <person name="He J."/>
            <person name="Hou H.L."/>
            <person name="Hu L."/>
            <person name="Hu X.T."/>
            <person name="Jiang X.T."/>
            <person name="Lai R."/>
            <person name="Lang Y.S."/>
            <person name="Liang B."/>
            <person name="Liao S.G."/>
            <person name="Mu D."/>
            <person name="Ma Y.Y."/>
            <person name="Niu Y.Y."/>
            <person name="Sun X.Q."/>
            <person name="Xia J.Q."/>
            <person name="Xiao J."/>
            <person name="Xiong Z.Q."/>
            <person name="Xu L."/>
            <person name="Yang L."/>
            <person name="Zhang Y."/>
            <person name="Zhao W."/>
            <person name="Zhao X.D."/>
            <person name="Zheng Y.T."/>
            <person name="Zhou J.M."/>
            <person name="Zhu Y.B."/>
            <person name="Zhang G.J."/>
            <person name="Wang J."/>
            <person name="Yao Y.G."/>
        </authorList>
    </citation>
    <scope>NUCLEOTIDE SEQUENCE [LARGE SCALE GENOMIC DNA]</scope>
</reference>
<dbReference type="FunFam" id="1.20.5.340:FF:000001">
    <property type="entry name" value="Tropomyosin alpha-1 chain isoform 2"/>
    <property type="match status" value="1"/>
</dbReference>
<dbReference type="InterPro" id="IPR000533">
    <property type="entry name" value="Tropomyosin"/>
</dbReference>
<keyword evidence="2" id="KW-0175">Coiled coil</keyword>
<dbReference type="Proteomes" id="UP000011518">
    <property type="component" value="Unassembled WGS sequence"/>
</dbReference>
<organism evidence="6 7">
    <name type="scientific">Tupaia chinensis</name>
    <name type="common">Chinese tree shrew</name>
    <name type="synonym">Tupaia belangeri chinensis</name>
    <dbReference type="NCBI Taxonomy" id="246437"/>
    <lineage>
        <taxon>Eukaryota</taxon>
        <taxon>Metazoa</taxon>
        <taxon>Chordata</taxon>
        <taxon>Craniata</taxon>
        <taxon>Vertebrata</taxon>
        <taxon>Euteleostomi</taxon>
        <taxon>Mammalia</taxon>
        <taxon>Eutheria</taxon>
        <taxon>Euarchontoglires</taxon>
        <taxon>Scandentia</taxon>
        <taxon>Tupaiidae</taxon>
        <taxon>Tupaia</taxon>
    </lineage>
</organism>
<keyword evidence="4" id="KW-0009">Actin-binding</keyword>
<dbReference type="PANTHER" id="PTHR19269">
    <property type="entry name" value="TROPOMYOSIN"/>
    <property type="match status" value="1"/>
</dbReference>
<accession>L9J9U9</accession>
<dbReference type="EMBL" id="KB321128">
    <property type="protein sequence ID" value="ELW47311.1"/>
    <property type="molecule type" value="Genomic_DNA"/>
</dbReference>
<dbReference type="Gene3D" id="1.20.5.340">
    <property type="match status" value="1"/>
</dbReference>
<protein>
    <submittedName>
        <fullName evidence="6">Tropomyosin alpha-3 chain</fullName>
    </submittedName>
</protein>
<reference evidence="7" key="1">
    <citation type="submission" date="2012-07" db="EMBL/GenBank/DDBJ databases">
        <title>Genome of the Chinese tree shrew, a rising model animal genetically related to primates.</title>
        <authorList>
            <person name="Zhang G."/>
            <person name="Fan Y."/>
            <person name="Yao Y."/>
            <person name="Huang Z."/>
        </authorList>
    </citation>
    <scope>NUCLEOTIDE SEQUENCE [LARGE SCALE GENOMIC DNA]</scope>
</reference>
<feature type="region of interest" description="Disordered" evidence="5">
    <location>
        <begin position="16"/>
        <end position="57"/>
    </location>
</feature>
<keyword evidence="7" id="KW-1185">Reference proteome</keyword>
<feature type="region of interest" description="Disordered" evidence="5">
    <location>
        <begin position="77"/>
        <end position="131"/>
    </location>
</feature>
<evidence type="ECO:0000256" key="4">
    <source>
        <dbReference type="ARBA" id="ARBA00023203"/>
    </source>
</evidence>
<evidence type="ECO:0000256" key="5">
    <source>
        <dbReference type="SAM" id="MobiDB-lite"/>
    </source>
</evidence>
<sequence>MMEAIKKKMQMLKLDKENALDRAEQAEAEQKQAEERSKQLEDELAAMQKKLKGTEDELDKYSEALKDAQEKLELAEKKAADNAPWGGGSRGLEDVHSVERTPSALAGRQGVVARGDREAPPLAPAEALPPVGCLPACPARGGRGSGGVTSGRVGEFRYFRAEQAEVGTRSGCKAERRRQELEL</sequence>
<gene>
    <name evidence="6" type="ORF">TREES_T100021935</name>
</gene>
<comment type="similarity">
    <text evidence="1">Belongs to the tropomyosin family.</text>
</comment>
<dbReference type="STRING" id="246437.L9J9U9"/>
<evidence type="ECO:0000256" key="1">
    <source>
        <dbReference type="ARBA" id="ARBA00009036"/>
    </source>
</evidence>
<evidence type="ECO:0000313" key="7">
    <source>
        <dbReference type="Proteomes" id="UP000011518"/>
    </source>
</evidence>
<evidence type="ECO:0000256" key="2">
    <source>
        <dbReference type="ARBA" id="ARBA00023054"/>
    </source>
</evidence>
<keyword evidence="3" id="KW-0514">Muscle protein</keyword>
<dbReference type="Pfam" id="PF00261">
    <property type="entry name" value="Tropomyosin"/>
    <property type="match status" value="1"/>
</dbReference>
<dbReference type="AlphaFoldDB" id="L9J9U9"/>
<proteinExistence type="inferred from homology"/>